<comment type="caution">
    <text evidence="1">The sequence shown here is derived from an EMBL/GenBank/DDBJ whole genome shotgun (WGS) entry which is preliminary data.</text>
</comment>
<reference evidence="1 2" key="1">
    <citation type="journal article" date="2020" name="Front. Microbiol.">
        <title>Phenotypic and Genetic Characterization of the Cheese Ripening Yeast Geotrichum candidum.</title>
        <authorList>
            <person name="Perkins V."/>
            <person name="Vignola S."/>
            <person name="Lessard M.H."/>
            <person name="Plante P.L."/>
            <person name="Corbeil J."/>
            <person name="Dugat-Bony E."/>
            <person name="Frenette M."/>
            <person name="Labrie S."/>
        </authorList>
    </citation>
    <scope>NUCLEOTIDE SEQUENCE [LARGE SCALE GENOMIC DNA]</scope>
    <source>
        <strain evidence="1 2">LMA-1147</strain>
    </source>
</reference>
<evidence type="ECO:0000313" key="2">
    <source>
        <dbReference type="Proteomes" id="UP000744676"/>
    </source>
</evidence>
<name>A0ACB6V3C5_9ASCO</name>
<sequence>MTQIVSQMLSVVLSQQEYSTLLRYFNVNETSIALKPYSSDNKSGFSLTRVIRTNLRLFAKVYILLIAVRNFRQAIASRSFAGLSFFDAQFARIALSLSSISASYKVLYKILLKAQPRFTPFFKYVEEEQKKLQIPFAFESHTFTPFVAGLASGSLIAIWPHSAGREILGVYVVVRAGEMVFNYIDDLGLLQKIKPKFFGSWALFPFAFSQMFHSFFFNPETNTNAVNRVLSKLSLDFMPSRPAGYVGDWPTPEQVVRNISQVAVHNYPKFTSTLMFPNSSGDTYVPDYLRDVRPVVMRAHPSIKTMTGAILHPFEPSNFKFYTEICLKKLSSIGKYVFALYLVLGLISLRRERKRKDPENSLSDERADTIIKALQTALQAVPKAVRTTVFIAMSTTSAWANIELFQYLFGSRFLSKHRFKFSGFLAGLWAMIDQGSHTRGRYLFAFRAAGLSYWRVLVKEGRIKGAKGLEVWFFAWSFAILMCLFDRNPKVVSGKFLRKVLGFIKNDEFKDTLSVEEEEIKTE</sequence>
<dbReference type="EMBL" id="QVQA01000084">
    <property type="protein sequence ID" value="KAF5096656.1"/>
    <property type="molecule type" value="Genomic_DNA"/>
</dbReference>
<proteinExistence type="predicted"/>
<keyword evidence="2" id="KW-1185">Reference proteome</keyword>
<gene>
    <name evidence="1" type="ORF">D0Z00_002714</name>
</gene>
<dbReference type="Proteomes" id="UP000744676">
    <property type="component" value="Unassembled WGS sequence"/>
</dbReference>
<organism evidence="1 2">
    <name type="scientific">Geotrichum galactomycetum</name>
    <dbReference type="NCBI Taxonomy" id="27317"/>
    <lineage>
        <taxon>Eukaryota</taxon>
        <taxon>Fungi</taxon>
        <taxon>Dikarya</taxon>
        <taxon>Ascomycota</taxon>
        <taxon>Saccharomycotina</taxon>
        <taxon>Dipodascomycetes</taxon>
        <taxon>Dipodascales</taxon>
        <taxon>Dipodascaceae</taxon>
        <taxon>Geotrichum</taxon>
    </lineage>
</organism>
<evidence type="ECO:0000313" key="1">
    <source>
        <dbReference type="EMBL" id="KAF5096656.1"/>
    </source>
</evidence>
<protein>
    <submittedName>
        <fullName evidence="1">Uncharacterized protein</fullName>
    </submittedName>
</protein>
<accession>A0ACB6V3C5</accession>